<feature type="region of interest" description="Disordered" evidence="1">
    <location>
        <begin position="155"/>
        <end position="192"/>
    </location>
</feature>
<proteinExistence type="predicted"/>
<feature type="region of interest" description="Disordered" evidence="1">
    <location>
        <begin position="252"/>
        <end position="282"/>
    </location>
</feature>
<sequence>MRSMKSPMGNLDPRVTMTDPPVDVLLSPSFASVLAFDEPNEPGLQDLIALDDENHCEHAMGWHGQPGPSGTRDSSIKQGTFKRPPYPRLELDVAMDRYHALDGPAELLIPQNTPDSANGSPSEGHRGYKADNLRTRSAPQAPVLTLDWLEDAESINSRSEGKGKRQPPKRPFSVSDEPQFPSPTAQGNHEYSTVNFSPIKGLAETIATRSVRFSPPESPQCRSPRSGSRPLPSVERKQDYISLYRQQKQHEKWKGASRAFAPRVSPRRSPVKMQPSASLNPRPEIRFSSLSKVLFRQDDLATRLHGTQRAQSPKVDPMLEDAHSDKDFLPQERVYDLVVLNLGLYRPRHPEHLPCDSKWAFMRVRMSPTFIPARSLVEEAQGTKQIVCRLPAEDLLLHFIIVVPYFFVGIPLTALAKAGRLANSRASLTVLDIFRIAWALIAAFVKFVAYRVWGMKLGHVAKVKAKYPEKAHRS</sequence>
<feature type="region of interest" description="Disordered" evidence="1">
    <location>
        <begin position="62"/>
        <end position="85"/>
    </location>
</feature>
<keyword evidence="4" id="KW-1185">Reference proteome</keyword>
<dbReference type="EMBL" id="JAQIZZ010000003">
    <property type="protein sequence ID" value="KAJ5545653.1"/>
    <property type="molecule type" value="Genomic_DNA"/>
</dbReference>
<keyword evidence="2" id="KW-1133">Transmembrane helix</keyword>
<reference evidence="3 4" key="1">
    <citation type="journal article" date="2023" name="IMA Fungus">
        <title>Comparative genomic study of the Penicillium genus elucidates a diverse pangenome and 15 lateral gene transfer events.</title>
        <authorList>
            <person name="Petersen C."/>
            <person name="Sorensen T."/>
            <person name="Nielsen M.R."/>
            <person name="Sondergaard T.E."/>
            <person name="Sorensen J.L."/>
            <person name="Fitzpatrick D.A."/>
            <person name="Frisvad J.C."/>
            <person name="Nielsen K.L."/>
        </authorList>
    </citation>
    <scope>NUCLEOTIDE SEQUENCE [LARGE SCALE GENOMIC DNA]</scope>
    <source>
        <strain evidence="3 4">IBT 35679</strain>
    </source>
</reference>
<feature type="region of interest" description="Disordered" evidence="1">
    <location>
        <begin position="105"/>
        <end position="139"/>
    </location>
</feature>
<feature type="transmembrane region" description="Helical" evidence="2">
    <location>
        <begin position="395"/>
        <end position="416"/>
    </location>
</feature>
<feature type="transmembrane region" description="Helical" evidence="2">
    <location>
        <begin position="436"/>
        <end position="453"/>
    </location>
</feature>
<keyword evidence="2" id="KW-0812">Transmembrane</keyword>
<evidence type="ECO:0000256" key="1">
    <source>
        <dbReference type="SAM" id="MobiDB-lite"/>
    </source>
</evidence>
<keyword evidence="2" id="KW-0472">Membrane</keyword>
<protein>
    <submittedName>
        <fullName evidence="3">Uncharacterized protein</fullName>
    </submittedName>
</protein>
<evidence type="ECO:0000256" key="2">
    <source>
        <dbReference type="SAM" id="Phobius"/>
    </source>
</evidence>
<dbReference type="AlphaFoldDB" id="A0AAD6GHM4"/>
<organism evidence="3 4">
    <name type="scientific">Penicillium frequentans</name>
    <dbReference type="NCBI Taxonomy" id="3151616"/>
    <lineage>
        <taxon>Eukaryota</taxon>
        <taxon>Fungi</taxon>
        <taxon>Dikarya</taxon>
        <taxon>Ascomycota</taxon>
        <taxon>Pezizomycotina</taxon>
        <taxon>Eurotiomycetes</taxon>
        <taxon>Eurotiomycetidae</taxon>
        <taxon>Eurotiales</taxon>
        <taxon>Aspergillaceae</taxon>
        <taxon>Penicillium</taxon>
    </lineage>
</organism>
<feature type="region of interest" description="Disordered" evidence="1">
    <location>
        <begin position="210"/>
        <end position="235"/>
    </location>
</feature>
<gene>
    <name evidence="3" type="ORF">N7494_003238</name>
</gene>
<evidence type="ECO:0000313" key="3">
    <source>
        <dbReference type="EMBL" id="KAJ5545653.1"/>
    </source>
</evidence>
<feature type="compositionally biased region" description="Polar residues" evidence="1">
    <location>
        <begin position="182"/>
        <end position="192"/>
    </location>
</feature>
<comment type="caution">
    <text evidence="3">The sequence shown here is derived from an EMBL/GenBank/DDBJ whole genome shotgun (WGS) entry which is preliminary data.</text>
</comment>
<accession>A0AAD6GHM4</accession>
<feature type="compositionally biased region" description="Low complexity" evidence="1">
    <location>
        <begin position="222"/>
        <end position="233"/>
    </location>
</feature>
<dbReference type="Proteomes" id="UP001220324">
    <property type="component" value="Unassembled WGS sequence"/>
</dbReference>
<feature type="compositionally biased region" description="Polar residues" evidence="1">
    <location>
        <begin position="110"/>
        <end position="121"/>
    </location>
</feature>
<name>A0AAD6GHM4_9EURO</name>
<feature type="compositionally biased region" description="Basic and acidic residues" evidence="1">
    <location>
        <begin position="123"/>
        <end position="134"/>
    </location>
</feature>
<evidence type="ECO:0000313" key="4">
    <source>
        <dbReference type="Proteomes" id="UP001220324"/>
    </source>
</evidence>